<reference evidence="1 2" key="1">
    <citation type="journal article" date="2014" name="Am. J. Bot.">
        <title>Genome assembly and annotation for red clover (Trifolium pratense; Fabaceae).</title>
        <authorList>
            <person name="Istvanek J."/>
            <person name="Jaros M."/>
            <person name="Krenek A."/>
            <person name="Repkova J."/>
        </authorList>
    </citation>
    <scope>NUCLEOTIDE SEQUENCE [LARGE SCALE GENOMIC DNA]</scope>
    <source>
        <strain evidence="2">cv. Tatra</strain>
        <tissue evidence="1">Young leaves</tissue>
    </source>
</reference>
<dbReference type="Proteomes" id="UP000236291">
    <property type="component" value="Unassembled WGS sequence"/>
</dbReference>
<dbReference type="EMBL" id="ASHM01014886">
    <property type="protein sequence ID" value="PNX96811.1"/>
    <property type="molecule type" value="Genomic_DNA"/>
</dbReference>
<organism evidence="1 2">
    <name type="scientific">Trifolium pratense</name>
    <name type="common">Red clover</name>
    <dbReference type="NCBI Taxonomy" id="57577"/>
    <lineage>
        <taxon>Eukaryota</taxon>
        <taxon>Viridiplantae</taxon>
        <taxon>Streptophyta</taxon>
        <taxon>Embryophyta</taxon>
        <taxon>Tracheophyta</taxon>
        <taxon>Spermatophyta</taxon>
        <taxon>Magnoliopsida</taxon>
        <taxon>eudicotyledons</taxon>
        <taxon>Gunneridae</taxon>
        <taxon>Pentapetalae</taxon>
        <taxon>rosids</taxon>
        <taxon>fabids</taxon>
        <taxon>Fabales</taxon>
        <taxon>Fabaceae</taxon>
        <taxon>Papilionoideae</taxon>
        <taxon>50 kb inversion clade</taxon>
        <taxon>NPAAA clade</taxon>
        <taxon>Hologalegina</taxon>
        <taxon>IRL clade</taxon>
        <taxon>Trifolieae</taxon>
        <taxon>Trifolium</taxon>
    </lineage>
</organism>
<evidence type="ECO:0000313" key="2">
    <source>
        <dbReference type="Proteomes" id="UP000236291"/>
    </source>
</evidence>
<reference evidence="1 2" key="2">
    <citation type="journal article" date="2017" name="Front. Plant Sci.">
        <title>Gene Classification and Mining of Molecular Markers Useful in Red Clover (Trifolium pratense) Breeding.</title>
        <authorList>
            <person name="Istvanek J."/>
            <person name="Dluhosova J."/>
            <person name="Dluhos P."/>
            <person name="Patkova L."/>
            <person name="Nedelnik J."/>
            <person name="Repkova J."/>
        </authorList>
    </citation>
    <scope>NUCLEOTIDE SEQUENCE [LARGE SCALE GENOMIC DNA]</scope>
    <source>
        <strain evidence="2">cv. Tatra</strain>
        <tissue evidence="1">Young leaves</tissue>
    </source>
</reference>
<dbReference type="AlphaFoldDB" id="A0A2K3N181"/>
<comment type="caution">
    <text evidence="1">The sequence shown here is derived from an EMBL/GenBank/DDBJ whole genome shotgun (WGS) entry which is preliminary data.</text>
</comment>
<accession>A0A2K3N181</accession>
<proteinExistence type="predicted"/>
<evidence type="ECO:0000313" key="1">
    <source>
        <dbReference type="EMBL" id="PNX96811.1"/>
    </source>
</evidence>
<gene>
    <name evidence="1" type="ORF">L195_g020025</name>
</gene>
<protein>
    <submittedName>
        <fullName evidence="1">Uncharacterized protein</fullName>
    </submittedName>
</protein>
<sequence>MPSSEDSVNQLQMFEQQQQVQEQLIWEDENVNKCIYLISTLFPFRLLLFYAHHHDS</sequence>
<name>A0A2K3N181_TRIPR</name>